<dbReference type="GO" id="GO:0060070">
    <property type="term" value="P:canonical Wnt signaling pathway"/>
    <property type="evidence" value="ECO:0007669"/>
    <property type="project" value="TreeGrafter"/>
</dbReference>
<dbReference type="Ensembl" id="ENSLLET00000049860.1">
    <property type="protein sequence ID" value="ENSLLEP00000047978.1"/>
    <property type="gene ID" value="ENSLLEG00000030277.1"/>
</dbReference>
<evidence type="ECO:0000256" key="9">
    <source>
        <dbReference type="ARBA" id="ARBA00023288"/>
    </source>
</evidence>
<dbReference type="InterPro" id="IPR018161">
    <property type="entry name" value="Wnt_CS"/>
</dbReference>
<dbReference type="GO" id="GO:0046330">
    <property type="term" value="P:positive regulation of JNK cascade"/>
    <property type="evidence" value="ECO:0007669"/>
    <property type="project" value="TreeGrafter"/>
</dbReference>
<keyword evidence="5" id="KW-0272">Extracellular matrix</keyword>
<evidence type="ECO:0000256" key="1">
    <source>
        <dbReference type="ARBA" id="ARBA00004498"/>
    </source>
</evidence>
<evidence type="ECO:0000313" key="11">
    <source>
        <dbReference type="Ensembl" id="ENSLLEP00000047978.1"/>
    </source>
</evidence>
<dbReference type="GO" id="GO:0009888">
    <property type="term" value="P:tissue development"/>
    <property type="evidence" value="ECO:0007669"/>
    <property type="project" value="UniProtKB-ARBA"/>
</dbReference>
<evidence type="ECO:0000256" key="7">
    <source>
        <dbReference type="ARBA" id="ARBA00023157"/>
    </source>
</evidence>
<keyword evidence="9" id="KW-0449">Lipoprotein</keyword>
<dbReference type="Proteomes" id="UP000694569">
    <property type="component" value="Unplaced"/>
</dbReference>
<comment type="function">
    <text evidence="10">Ligand for members of the frizzled family of seven transmembrane receptors.</text>
</comment>
<dbReference type="InterPro" id="IPR005817">
    <property type="entry name" value="Wnt"/>
</dbReference>
<comment type="subcellular location">
    <subcellularLocation>
        <location evidence="1 10">Secreted</location>
        <location evidence="1 10">Extracellular space</location>
        <location evidence="1 10">Extracellular matrix</location>
    </subcellularLocation>
</comment>
<keyword evidence="3 10" id="KW-0217">Developmental protein</keyword>
<organism evidence="11 12">
    <name type="scientific">Leptobrachium leishanense</name>
    <name type="common">Leishan spiny toad</name>
    <dbReference type="NCBI Taxonomy" id="445787"/>
    <lineage>
        <taxon>Eukaryota</taxon>
        <taxon>Metazoa</taxon>
        <taxon>Chordata</taxon>
        <taxon>Craniata</taxon>
        <taxon>Vertebrata</taxon>
        <taxon>Euteleostomi</taxon>
        <taxon>Amphibia</taxon>
        <taxon>Batrachia</taxon>
        <taxon>Anura</taxon>
        <taxon>Pelobatoidea</taxon>
        <taxon>Megophryidae</taxon>
        <taxon>Leptobrachium</taxon>
    </lineage>
</organism>
<dbReference type="FunFam" id="3.30.2460.20:FF:000001">
    <property type="entry name" value="Wnt homolog"/>
    <property type="match status" value="1"/>
</dbReference>
<dbReference type="InterPro" id="IPR013300">
    <property type="entry name" value="Wnt7"/>
</dbReference>
<dbReference type="GO" id="GO:0045165">
    <property type="term" value="P:cell fate commitment"/>
    <property type="evidence" value="ECO:0007669"/>
    <property type="project" value="TreeGrafter"/>
</dbReference>
<evidence type="ECO:0000256" key="10">
    <source>
        <dbReference type="RuleBase" id="RU003500"/>
    </source>
</evidence>
<dbReference type="SMART" id="SM00097">
    <property type="entry name" value="WNT1"/>
    <property type="match status" value="1"/>
</dbReference>
<evidence type="ECO:0000256" key="2">
    <source>
        <dbReference type="ARBA" id="ARBA00005683"/>
    </source>
</evidence>
<comment type="similarity">
    <text evidence="2 10">Belongs to the Wnt family.</text>
</comment>
<evidence type="ECO:0000256" key="8">
    <source>
        <dbReference type="ARBA" id="ARBA00023180"/>
    </source>
</evidence>
<dbReference type="PRINTS" id="PR01891">
    <property type="entry name" value="WNT7PROTEIN"/>
</dbReference>
<dbReference type="OrthoDB" id="5945655at2759"/>
<dbReference type="AlphaFoldDB" id="A0A8C5R5L6"/>
<keyword evidence="7" id="KW-1015">Disulfide bond</keyword>
<protein>
    <recommendedName>
        <fullName evidence="10">Protein Wnt</fullName>
    </recommendedName>
</protein>
<evidence type="ECO:0000256" key="6">
    <source>
        <dbReference type="ARBA" id="ARBA00022687"/>
    </source>
</evidence>
<dbReference type="PRINTS" id="PR01349">
    <property type="entry name" value="WNTPROTEIN"/>
</dbReference>
<dbReference type="Pfam" id="PF00110">
    <property type="entry name" value="wnt"/>
    <property type="match status" value="1"/>
</dbReference>
<sequence length="351" mass="39442">MPAFFKTLLTASTHLFIFHNFTYLLLGVSSVLALGASIICRKIPGLSPRQRTICEARPDAMIAIGTGARLGTDECRYQFQHSRWNCSSLGEPSLFGAELKVGIRETAVYYAMISASVAHSITNACSQGNMTYCGCDREKHSYHDPEKGWRWGGCSADVKHGVRLSREFVDAREVKRNARTLMNLHNNLVGRKLLEKSVRLECKCHGVSGSCTMKTCWVTLPHFRTIGDVLKERYEQAVMVEAVRGRRQLLPTFLKLTNPQSYAKPAETDLVYVERSPNFCEKDNATGSIGTHGRLCNRTSTMSDSCELLCCGRGYKTLQYTHTWQCHCKFHWCCNVVCSTCSERTQAYTCN</sequence>
<dbReference type="GeneTree" id="ENSGT00940000158861"/>
<evidence type="ECO:0000256" key="3">
    <source>
        <dbReference type="ARBA" id="ARBA00022473"/>
    </source>
</evidence>
<evidence type="ECO:0000256" key="5">
    <source>
        <dbReference type="ARBA" id="ARBA00022530"/>
    </source>
</evidence>
<dbReference type="GO" id="GO:0005109">
    <property type="term" value="F:frizzled binding"/>
    <property type="evidence" value="ECO:0007669"/>
    <property type="project" value="TreeGrafter"/>
</dbReference>
<accession>A0A8C5R5L6</accession>
<dbReference type="PROSITE" id="PS00246">
    <property type="entry name" value="WNT1"/>
    <property type="match status" value="1"/>
</dbReference>
<evidence type="ECO:0000313" key="12">
    <source>
        <dbReference type="Proteomes" id="UP000694569"/>
    </source>
</evidence>
<dbReference type="PANTHER" id="PTHR12027:SF115">
    <property type="entry name" value="PROTEIN WNT"/>
    <property type="match status" value="1"/>
</dbReference>
<reference evidence="11" key="2">
    <citation type="submission" date="2025-09" db="UniProtKB">
        <authorList>
            <consortium name="Ensembl"/>
        </authorList>
    </citation>
    <scope>IDENTIFICATION</scope>
</reference>
<reference evidence="11" key="1">
    <citation type="submission" date="2025-08" db="UniProtKB">
        <authorList>
            <consortium name="Ensembl"/>
        </authorList>
    </citation>
    <scope>IDENTIFICATION</scope>
</reference>
<keyword evidence="6 10" id="KW-0879">Wnt signaling pathway</keyword>
<name>A0A8C5R5L6_9ANUR</name>
<dbReference type="PANTHER" id="PTHR12027">
    <property type="entry name" value="WNT RELATED"/>
    <property type="match status" value="1"/>
</dbReference>
<keyword evidence="12" id="KW-1185">Reference proteome</keyword>
<dbReference type="Gene3D" id="3.30.2460.20">
    <property type="match status" value="1"/>
</dbReference>
<keyword evidence="4" id="KW-0964">Secreted</keyword>
<dbReference type="CDD" id="cd19339">
    <property type="entry name" value="Wnt_Wnt7"/>
    <property type="match status" value="1"/>
</dbReference>
<dbReference type="InterPro" id="IPR043158">
    <property type="entry name" value="Wnt_C"/>
</dbReference>
<dbReference type="GO" id="GO:0005615">
    <property type="term" value="C:extracellular space"/>
    <property type="evidence" value="ECO:0007669"/>
    <property type="project" value="TreeGrafter"/>
</dbReference>
<proteinExistence type="inferred from homology"/>
<dbReference type="GO" id="GO:0048513">
    <property type="term" value="P:animal organ development"/>
    <property type="evidence" value="ECO:0007669"/>
    <property type="project" value="UniProtKB-ARBA"/>
</dbReference>
<evidence type="ECO:0000256" key="4">
    <source>
        <dbReference type="ARBA" id="ARBA00022525"/>
    </source>
</evidence>
<keyword evidence="8" id="KW-0325">Glycoprotein</keyword>
<dbReference type="GO" id="GO:0030182">
    <property type="term" value="P:neuron differentiation"/>
    <property type="evidence" value="ECO:0007669"/>
    <property type="project" value="TreeGrafter"/>
</dbReference>
<dbReference type="GO" id="GO:0005125">
    <property type="term" value="F:cytokine activity"/>
    <property type="evidence" value="ECO:0007669"/>
    <property type="project" value="TreeGrafter"/>
</dbReference>